<comment type="function">
    <text evidence="14">Cell wall formation.</text>
</comment>
<organism evidence="18 19">
    <name type="scientific">Eubacterium album</name>
    <dbReference type="NCBI Taxonomy" id="2978477"/>
    <lineage>
        <taxon>Bacteria</taxon>
        <taxon>Bacillati</taxon>
        <taxon>Bacillota</taxon>
        <taxon>Clostridia</taxon>
        <taxon>Eubacteriales</taxon>
        <taxon>Eubacteriaceae</taxon>
        <taxon>Eubacterium</taxon>
    </lineage>
</organism>
<accession>A0ABT2M2N9</accession>
<comment type="similarity">
    <text evidence="14">Belongs to the MurCDEF family.</text>
</comment>
<dbReference type="Gene3D" id="3.90.190.20">
    <property type="entry name" value="Mur ligase, C-terminal domain"/>
    <property type="match status" value="1"/>
</dbReference>
<dbReference type="Gene3D" id="3.40.50.720">
    <property type="entry name" value="NAD(P)-binding Rossmann-like Domain"/>
    <property type="match status" value="1"/>
</dbReference>
<dbReference type="SUPFAM" id="SSF51984">
    <property type="entry name" value="MurCD N-terminal domain"/>
    <property type="match status" value="1"/>
</dbReference>
<keyword evidence="6 14" id="KW-0132">Cell division</keyword>
<gene>
    <name evidence="14 18" type="primary">murC</name>
    <name evidence="18" type="ORF">N5B56_11980</name>
</gene>
<dbReference type="RefSeq" id="WP_260979059.1">
    <property type="nucleotide sequence ID" value="NZ_JAODBU010000013.1"/>
</dbReference>
<evidence type="ECO:0000313" key="19">
    <source>
        <dbReference type="Proteomes" id="UP001431199"/>
    </source>
</evidence>
<dbReference type="Pfam" id="PF08245">
    <property type="entry name" value="Mur_ligase_M"/>
    <property type="match status" value="1"/>
</dbReference>
<evidence type="ECO:0000256" key="4">
    <source>
        <dbReference type="ARBA" id="ARBA00022490"/>
    </source>
</evidence>
<evidence type="ECO:0000256" key="1">
    <source>
        <dbReference type="ARBA" id="ARBA00004496"/>
    </source>
</evidence>
<feature type="binding site" evidence="14">
    <location>
        <begin position="118"/>
        <end position="124"/>
    </location>
    <ligand>
        <name>ATP</name>
        <dbReference type="ChEBI" id="CHEBI:30616"/>
    </ligand>
</feature>
<evidence type="ECO:0000256" key="3">
    <source>
        <dbReference type="ARBA" id="ARBA00012211"/>
    </source>
</evidence>
<dbReference type="NCBIfam" id="TIGR01082">
    <property type="entry name" value="murC"/>
    <property type="match status" value="1"/>
</dbReference>
<evidence type="ECO:0000259" key="17">
    <source>
        <dbReference type="Pfam" id="PF08245"/>
    </source>
</evidence>
<comment type="subcellular location">
    <subcellularLocation>
        <location evidence="1 14">Cytoplasm</location>
    </subcellularLocation>
</comment>
<keyword evidence="7 14" id="KW-0547">Nucleotide-binding</keyword>
<dbReference type="Gene3D" id="3.40.1190.10">
    <property type="entry name" value="Mur-like, catalytic domain"/>
    <property type="match status" value="1"/>
</dbReference>
<keyword evidence="12 14" id="KW-0961">Cell wall biogenesis/degradation</keyword>
<protein>
    <recommendedName>
        <fullName evidence="3 14">UDP-N-acetylmuramate--L-alanine ligase</fullName>
        <ecNumber evidence="3 14">6.3.2.8</ecNumber>
    </recommendedName>
    <alternativeName>
        <fullName evidence="14">UDP-N-acetylmuramoyl-L-alanine synthetase</fullName>
    </alternativeName>
</protein>
<comment type="catalytic activity">
    <reaction evidence="13 14">
        <text>UDP-N-acetyl-alpha-D-muramate + L-alanine + ATP = UDP-N-acetyl-alpha-D-muramoyl-L-alanine + ADP + phosphate + H(+)</text>
        <dbReference type="Rhea" id="RHEA:23372"/>
        <dbReference type="ChEBI" id="CHEBI:15378"/>
        <dbReference type="ChEBI" id="CHEBI:30616"/>
        <dbReference type="ChEBI" id="CHEBI:43474"/>
        <dbReference type="ChEBI" id="CHEBI:57972"/>
        <dbReference type="ChEBI" id="CHEBI:70757"/>
        <dbReference type="ChEBI" id="CHEBI:83898"/>
        <dbReference type="ChEBI" id="CHEBI:456216"/>
        <dbReference type="EC" id="6.3.2.8"/>
    </reaction>
</comment>
<evidence type="ECO:0000256" key="14">
    <source>
        <dbReference type="HAMAP-Rule" id="MF_00046"/>
    </source>
</evidence>
<feature type="domain" description="Mur ligase central" evidence="17">
    <location>
        <begin position="116"/>
        <end position="297"/>
    </location>
</feature>
<comment type="caution">
    <text evidence="18">The sequence shown here is derived from an EMBL/GenBank/DDBJ whole genome shotgun (WGS) entry which is preliminary data.</text>
</comment>
<evidence type="ECO:0000256" key="7">
    <source>
        <dbReference type="ARBA" id="ARBA00022741"/>
    </source>
</evidence>
<evidence type="ECO:0000256" key="8">
    <source>
        <dbReference type="ARBA" id="ARBA00022840"/>
    </source>
</evidence>
<keyword evidence="10 14" id="KW-0573">Peptidoglycan synthesis</keyword>
<sequence length="460" mass="50850">MYILNFNEPCKLHFTGIGGISMSALAEIMLSRHFTVTGSDNQNSQITAHLESLGAKIFYGQRNENVSPDTDVLIYTAAVKNDNPELVAAREYGIPTLTRAEFLGQMMKNYDVAIGVSGTHGKTTTTSMISQILLQANTDPTILVGGIMPAIKGNTRVGHSGTMITEACEYTNSFLSFAPTVGIILNVAADHLDFFKDLDDIRHSFRRYAELLPANGALIINGDIDNLEYFTKDLDCKVITVGSEESGSMYTAKNITFDEFAHGSYDLYVEGEFKHRVTLKVTGMHNIYNSLAAIATAHFLNIDKEDILNGLEAYGGTDRRFQFKGKLGDITIIDDYAHHPDEITATLKTAEHYPHTKLWVVFQPHTYTRTKALLPEFAKALSEADAVVLADIYAAREKNTLGISSKNLADEIEKLGTEVHYFPTFDEIENFLLENCNDNDLLITMGAGDVYKIGEKLLGK</sequence>
<dbReference type="InterPro" id="IPR005758">
    <property type="entry name" value="UDP-N-AcMur_Ala_ligase_MurC"/>
</dbReference>
<dbReference type="Pfam" id="PF02875">
    <property type="entry name" value="Mur_ligase_C"/>
    <property type="match status" value="1"/>
</dbReference>
<name>A0ABT2M2N9_9FIRM</name>
<evidence type="ECO:0000259" key="16">
    <source>
        <dbReference type="Pfam" id="PF02875"/>
    </source>
</evidence>
<evidence type="ECO:0000256" key="9">
    <source>
        <dbReference type="ARBA" id="ARBA00022960"/>
    </source>
</evidence>
<dbReference type="InterPro" id="IPR000713">
    <property type="entry name" value="Mur_ligase_N"/>
</dbReference>
<dbReference type="InterPro" id="IPR036565">
    <property type="entry name" value="Mur-like_cat_sf"/>
</dbReference>
<dbReference type="InterPro" id="IPR004101">
    <property type="entry name" value="Mur_ligase_C"/>
</dbReference>
<dbReference type="EMBL" id="JAODBU010000013">
    <property type="protein sequence ID" value="MCT7399791.1"/>
    <property type="molecule type" value="Genomic_DNA"/>
</dbReference>
<dbReference type="SUPFAM" id="SSF53244">
    <property type="entry name" value="MurD-like peptide ligases, peptide-binding domain"/>
    <property type="match status" value="1"/>
</dbReference>
<keyword evidence="9 14" id="KW-0133">Cell shape</keyword>
<proteinExistence type="inferred from homology"/>
<keyword evidence="8 14" id="KW-0067">ATP-binding</keyword>
<dbReference type="InterPro" id="IPR050061">
    <property type="entry name" value="MurCDEF_pg_biosynth"/>
</dbReference>
<evidence type="ECO:0000259" key="15">
    <source>
        <dbReference type="Pfam" id="PF01225"/>
    </source>
</evidence>
<keyword evidence="5 14" id="KW-0436">Ligase</keyword>
<dbReference type="PANTHER" id="PTHR43445">
    <property type="entry name" value="UDP-N-ACETYLMURAMATE--L-ALANINE LIGASE-RELATED"/>
    <property type="match status" value="1"/>
</dbReference>
<feature type="domain" description="Mur ligase C-terminal" evidence="16">
    <location>
        <begin position="319"/>
        <end position="448"/>
    </location>
</feature>
<feature type="domain" description="Mur ligase N-terminal catalytic" evidence="15">
    <location>
        <begin position="12"/>
        <end position="110"/>
    </location>
</feature>
<evidence type="ECO:0000256" key="12">
    <source>
        <dbReference type="ARBA" id="ARBA00023316"/>
    </source>
</evidence>
<evidence type="ECO:0000256" key="10">
    <source>
        <dbReference type="ARBA" id="ARBA00022984"/>
    </source>
</evidence>
<dbReference type="EC" id="6.3.2.8" evidence="3 14"/>
<evidence type="ECO:0000256" key="11">
    <source>
        <dbReference type="ARBA" id="ARBA00023306"/>
    </source>
</evidence>
<keyword evidence="19" id="KW-1185">Reference proteome</keyword>
<dbReference type="InterPro" id="IPR013221">
    <property type="entry name" value="Mur_ligase_cen"/>
</dbReference>
<dbReference type="InterPro" id="IPR036615">
    <property type="entry name" value="Mur_ligase_C_dom_sf"/>
</dbReference>
<evidence type="ECO:0000313" key="18">
    <source>
        <dbReference type="EMBL" id="MCT7399791.1"/>
    </source>
</evidence>
<comment type="pathway">
    <text evidence="2 14">Cell wall biogenesis; peptidoglycan biosynthesis.</text>
</comment>
<evidence type="ECO:0000256" key="13">
    <source>
        <dbReference type="ARBA" id="ARBA00047833"/>
    </source>
</evidence>
<keyword evidence="4 14" id="KW-0963">Cytoplasm</keyword>
<evidence type="ECO:0000256" key="5">
    <source>
        <dbReference type="ARBA" id="ARBA00022598"/>
    </source>
</evidence>
<keyword evidence="11 14" id="KW-0131">Cell cycle</keyword>
<dbReference type="Pfam" id="PF01225">
    <property type="entry name" value="Mur_ligase"/>
    <property type="match status" value="1"/>
</dbReference>
<dbReference type="GO" id="GO:0008763">
    <property type="term" value="F:UDP-N-acetylmuramate-L-alanine ligase activity"/>
    <property type="evidence" value="ECO:0007669"/>
    <property type="project" value="UniProtKB-EC"/>
</dbReference>
<dbReference type="HAMAP" id="MF_00046">
    <property type="entry name" value="MurC"/>
    <property type="match status" value="1"/>
</dbReference>
<reference evidence="18" key="1">
    <citation type="submission" date="2022-09" db="EMBL/GenBank/DDBJ databases">
        <title>Eubacterium sp. LFL-14 isolated from human feces.</title>
        <authorList>
            <person name="Liu F."/>
        </authorList>
    </citation>
    <scope>NUCLEOTIDE SEQUENCE</scope>
    <source>
        <strain evidence="18">LFL-14</strain>
    </source>
</reference>
<dbReference type="Proteomes" id="UP001431199">
    <property type="component" value="Unassembled WGS sequence"/>
</dbReference>
<evidence type="ECO:0000256" key="6">
    <source>
        <dbReference type="ARBA" id="ARBA00022618"/>
    </source>
</evidence>
<dbReference type="PANTHER" id="PTHR43445:SF3">
    <property type="entry name" value="UDP-N-ACETYLMURAMATE--L-ALANINE LIGASE"/>
    <property type="match status" value="1"/>
</dbReference>
<dbReference type="SUPFAM" id="SSF53623">
    <property type="entry name" value="MurD-like peptide ligases, catalytic domain"/>
    <property type="match status" value="1"/>
</dbReference>
<evidence type="ECO:0000256" key="2">
    <source>
        <dbReference type="ARBA" id="ARBA00004752"/>
    </source>
</evidence>